<proteinExistence type="predicted"/>
<dbReference type="InterPro" id="IPR033186">
    <property type="entry name" value="HerA_C"/>
</dbReference>
<dbReference type="HOGENOM" id="CLU_028164_1_1_9"/>
<evidence type="ECO:0000256" key="1">
    <source>
        <dbReference type="SAM" id="Coils"/>
    </source>
</evidence>
<dbReference type="InterPro" id="IPR051162">
    <property type="entry name" value="T4SS_component"/>
</dbReference>
<dbReference type="OrthoDB" id="9758751at2"/>
<dbReference type="SUPFAM" id="SSF52540">
    <property type="entry name" value="P-loop containing nucleoside triphosphate hydrolases"/>
    <property type="match status" value="1"/>
</dbReference>
<feature type="domain" description="Helicase HerA-like C-terminal" evidence="2">
    <location>
        <begin position="22"/>
        <end position="511"/>
    </location>
</feature>
<dbReference type="EMBL" id="ACZL01000011">
    <property type="protein sequence ID" value="EHI56316.1"/>
    <property type="molecule type" value="Genomic_DNA"/>
</dbReference>
<organism evidence="3 4">
    <name type="scientific">Johnsonella ignava ATCC 51276</name>
    <dbReference type="NCBI Taxonomy" id="679200"/>
    <lineage>
        <taxon>Bacteria</taxon>
        <taxon>Bacillati</taxon>
        <taxon>Bacillota</taxon>
        <taxon>Clostridia</taxon>
        <taxon>Lachnospirales</taxon>
        <taxon>Lachnospiraceae</taxon>
        <taxon>Johnsonella</taxon>
    </lineage>
</organism>
<dbReference type="CDD" id="cd01127">
    <property type="entry name" value="TrwB_TraG_TraD_VirD4"/>
    <property type="match status" value="1"/>
</dbReference>
<dbReference type="Proteomes" id="UP000003011">
    <property type="component" value="Unassembled WGS sequence"/>
</dbReference>
<gene>
    <name evidence="3" type="ORF">HMPREF9333_00596</name>
</gene>
<dbReference type="Gene3D" id="3.40.50.300">
    <property type="entry name" value="P-loop containing nucleotide triphosphate hydrolases"/>
    <property type="match status" value="2"/>
</dbReference>
<dbReference type="PATRIC" id="fig|679200.3.peg.630"/>
<evidence type="ECO:0000313" key="3">
    <source>
        <dbReference type="EMBL" id="EHI56316.1"/>
    </source>
</evidence>
<evidence type="ECO:0000313" key="4">
    <source>
        <dbReference type="Proteomes" id="UP000003011"/>
    </source>
</evidence>
<dbReference type="PANTHER" id="PTHR30121:SF6">
    <property type="entry name" value="SLR6007 PROTEIN"/>
    <property type="match status" value="1"/>
</dbReference>
<feature type="coiled-coil region" evidence="1">
    <location>
        <begin position="449"/>
        <end position="482"/>
    </location>
</feature>
<dbReference type="InterPro" id="IPR027417">
    <property type="entry name" value="P-loop_NTPase"/>
</dbReference>
<dbReference type="eggNOG" id="COG0433">
    <property type="taxonomic scope" value="Bacteria"/>
</dbReference>
<dbReference type="AlphaFoldDB" id="G5GGA6"/>
<evidence type="ECO:0000259" key="2">
    <source>
        <dbReference type="Pfam" id="PF05872"/>
    </source>
</evidence>
<comment type="caution">
    <text evidence="3">The sequence shown here is derived from an EMBL/GenBank/DDBJ whole genome shotgun (WGS) entry which is preliminary data.</text>
</comment>
<accession>G5GGA6</accession>
<dbReference type="Pfam" id="PF05872">
    <property type="entry name" value="HerA_C"/>
    <property type="match status" value="1"/>
</dbReference>
<keyword evidence="4" id="KW-1185">Reference proteome</keyword>
<dbReference type="PANTHER" id="PTHR30121">
    <property type="entry name" value="UNCHARACTERIZED PROTEIN YJGR-RELATED"/>
    <property type="match status" value="1"/>
</dbReference>
<keyword evidence="1" id="KW-0175">Coiled coil</keyword>
<dbReference type="RefSeq" id="WP_005539726.1">
    <property type="nucleotide sequence ID" value="NZ_JH378830.1"/>
</dbReference>
<dbReference type="STRING" id="679200.HMPREF9333_00596"/>
<protein>
    <recommendedName>
        <fullName evidence="2">Helicase HerA-like C-terminal domain-containing protein</fullName>
    </recommendedName>
</protein>
<sequence length="532" mass="58907">MFFENKIWAAAVPYKENENNTGNVGEKLCILPAMANRHGLIAGSTGSGKTISLKVLAESFSDAGVSVMLADVKGDLAGMCEKGEDSSDINARVHKLKLDEAGFSYKAFPVRFWDVYAQSGLALRTTVTEFGPLLLSRLLELNQIQSDILNIVFQIADDEGLLLIDIKDLKAMLNYVSQNSKRYVQDYGNISSQSINAIIRSLAVLEQRGGDMFFAEPALDIEDWFKTDENSRGFINILDSSSLINDSLTYSTFMLWLLSEFFEKLPEAGDLKKPKMVLFFDEAHLLFKDIPKALMQKIEQVMKLIRSKGIGVYFISQSPKDIPDEILAQLGNKIQHSLRAYTPAEQKVLKAAAASYRANPGFDTFKSISELAVGEALVSFIEADGSPSVVSRAYILPPQSKIGTVDSQLRKSIIDSDILNKKYFQTFDRDSAYEFLCRLNADEQQEQLLYAAKKEADKLNEKEEAAEKKRKEQEEKKLKRNIAGVGTSALGTIGREIGKDLGSSVGGKFGKRLGGNVGASFARGLFKTLFKI</sequence>
<reference evidence="3 4" key="1">
    <citation type="submission" date="2011-08" db="EMBL/GenBank/DDBJ databases">
        <title>The Genome Sequence of Johnsonella ignava ATCC 51276.</title>
        <authorList>
            <consortium name="The Broad Institute Genome Sequencing Platform"/>
            <person name="Earl A."/>
            <person name="Ward D."/>
            <person name="Feldgarden M."/>
            <person name="Gevers D."/>
            <person name="Izard J."/>
            <person name="Blanton J.M."/>
            <person name="Baranova O.V."/>
            <person name="Dewhirst F.E."/>
            <person name="Young S.K."/>
            <person name="Zeng Q."/>
            <person name="Gargeya S."/>
            <person name="Fitzgerald M."/>
            <person name="Haas B."/>
            <person name="Abouelleil A."/>
            <person name="Alvarado L."/>
            <person name="Arachchi H.M."/>
            <person name="Berlin A."/>
            <person name="Brown A."/>
            <person name="Chapman S.B."/>
            <person name="Chen Z."/>
            <person name="Dunbar C."/>
            <person name="Freedman E."/>
            <person name="Gearin G."/>
            <person name="Gellesch M."/>
            <person name="Goldberg J."/>
            <person name="Griggs A."/>
            <person name="Gujja S."/>
            <person name="Heiman D."/>
            <person name="Howarth C."/>
            <person name="Larson L."/>
            <person name="Lui A."/>
            <person name="MacDonald P.J.P."/>
            <person name="Montmayeur A."/>
            <person name="Murphy C."/>
            <person name="Neiman D."/>
            <person name="Pearson M."/>
            <person name="Priest M."/>
            <person name="Roberts A."/>
            <person name="Saif S."/>
            <person name="Shea T."/>
            <person name="Shenoy N."/>
            <person name="Sisk P."/>
            <person name="Stolte C."/>
            <person name="Sykes S."/>
            <person name="Wortman J."/>
            <person name="Nusbaum C."/>
            <person name="Birren B."/>
        </authorList>
    </citation>
    <scope>NUCLEOTIDE SEQUENCE [LARGE SCALE GENOMIC DNA]</scope>
    <source>
        <strain evidence="3 4">ATCC 51276</strain>
    </source>
</reference>
<name>G5GGA6_9FIRM</name>